<evidence type="ECO:0000313" key="2">
    <source>
        <dbReference type="EMBL" id="PXX60848.1"/>
    </source>
</evidence>
<dbReference type="EMBL" id="QJKF01000009">
    <property type="protein sequence ID" value="PXX60848.1"/>
    <property type="molecule type" value="Genomic_DNA"/>
</dbReference>
<keyword evidence="1" id="KW-0472">Membrane</keyword>
<protein>
    <submittedName>
        <fullName evidence="2">Uncharacterized protein</fullName>
    </submittedName>
</protein>
<feature type="transmembrane region" description="Helical" evidence="1">
    <location>
        <begin position="55"/>
        <end position="72"/>
    </location>
</feature>
<feature type="transmembrane region" description="Helical" evidence="1">
    <location>
        <begin position="79"/>
        <end position="99"/>
    </location>
</feature>
<sequence length="414" mass="43853">MIVPARASTRNPVLVIAYLSQLAAVVAFAMCWTRFYEVLFWDTPWDAWFDLLGQGLPLSIVCLATVGVCGLLPFRSAPWVILVAALIDAVLIGVIAHGGNGNRSNYTGPSLDTSVVLACLAGAAATASILLRGWARRGQPVPVQPKRPTGFVESGRTRLISATIVGVSVSLAALFVIVAASDTGRDRRGILEKLARLYMYDELGTSILLAVLAGIAAMATTLVRWRVPGRVQPPPEQLPAADSAQEDSAPPFGATSILAIVLALTAVVLTAVLSAALIAFVADAANSSRVGSDLPDLSVLVIVIYSLLAADISAVGLLYLFGALMVSEHEKISWPLLIIASILGLATNFCHFRDPRAYGITFFPPDPDFPALSRGPMFAAIAPAVLCLATFLLATVALARRWTTARAATPRRDW</sequence>
<feature type="transmembrane region" description="Helical" evidence="1">
    <location>
        <begin position="12"/>
        <end position="35"/>
    </location>
</feature>
<keyword evidence="1" id="KW-1133">Transmembrane helix</keyword>
<evidence type="ECO:0000256" key="1">
    <source>
        <dbReference type="SAM" id="Phobius"/>
    </source>
</evidence>
<feature type="transmembrane region" description="Helical" evidence="1">
    <location>
        <begin position="203"/>
        <end position="223"/>
    </location>
</feature>
<dbReference type="RefSeq" id="WP_146251231.1">
    <property type="nucleotide sequence ID" value="NZ_QJKF01000009.1"/>
</dbReference>
<name>A0A318JYW6_9NOCA</name>
<keyword evidence="1" id="KW-0812">Transmembrane</keyword>
<organism evidence="2 3">
    <name type="scientific">Nocardia tenerifensis</name>
    <dbReference type="NCBI Taxonomy" id="228006"/>
    <lineage>
        <taxon>Bacteria</taxon>
        <taxon>Bacillati</taxon>
        <taxon>Actinomycetota</taxon>
        <taxon>Actinomycetes</taxon>
        <taxon>Mycobacteriales</taxon>
        <taxon>Nocardiaceae</taxon>
        <taxon>Nocardia</taxon>
    </lineage>
</organism>
<reference evidence="2 3" key="1">
    <citation type="submission" date="2018-05" db="EMBL/GenBank/DDBJ databases">
        <title>Genomic Encyclopedia of Type Strains, Phase IV (KMG-IV): sequencing the most valuable type-strain genomes for metagenomic binning, comparative biology and taxonomic classification.</title>
        <authorList>
            <person name="Goeker M."/>
        </authorList>
    </citation>
    <scope>NUCLEOTIDE SEQUENCE [LARGE SCALE GENOMIC DNA]</scope>
    <source>
        <strain evidence="2 3">DSM 44704</strain>
    </source>
</reference>
<keyword evidence="3" id="KW-1185">Reference proteome</keyword>
<feature type="transmembrane region" description="Helical" evidence="1">
    <location>
        <begin position="257"/>
        <end position="282"/>
    </location>
</feature>
<dbReference type="Proteomes" id="UP000247569">
    <property type="component" value="Unassembled WGS sequence"/>
</dbReference>
<evidence type="ECO:0000313" key="3">
    <source>
        <dbReference type="Proteomes" id="UP000247569"/>
    </source>
</evidence>
<feature type="transmembrane region" description="Helical" evidence="1">
    <location>
        <begin position="159"/>
        <end position="180"/>
    </location>
</feature>
<dbReference type="AlphaFoldDB" id="A0A318JYW6"/>
<feature type="transmembrane region" description="Helical" evidence="1">
    <location>
        <begin position="297"/>
        <end position="320"/>
    </location>
</feature>
<proteinExistence type="predicted"/>
<comment type="caution">
    <text evidence="2">The sequence shown here is derived from an EMBL/GenBank/DDBJ whole genome shotgun (WGS) entry which is preliminary data.</text>
</comment>
<feature type="transmembrane region" description="Helical" evidence="1">
    <location>
        <begin position="377"/>
        <end position="399"/>
    </location>
</feature>
<feature type="transmembrane region" description="Helical" evidence="1">
    <location>
        <begin position="111"/>
        <end position="131"/>
    </location>
</feature>
<gene>
    <name evidence="2" type="ORF">DFR70_10939</name>
</gene>
<accession>A0A318JYW6</accession>
<feature type="transmembrane region" description="Helical" evidence="1">
    <location>
        <begin position="332"/>
        <end position="349"/>
    </location>
</feature>